<dbReference type="CTD" id="401541"/>
<dbReference type="PANTHER" id="PTHR28577:SF1">
    <property type="entry name" value="CENTROMERE PROTEIN P"/>
    <property type="match status" value="1"/>
</dbReference>
<dbReference type="GO" id="GO:0034080">
    <property type="term" value="P:CENP-A containing chromatin assembly"/>
    <property type="evidence" value="ECO:0007669"/>
    <property type="project" value="InterPro"/>
</dbReference>
<proteinExistence type="predicted"/>
<dbReference type="Ensembl" id="ENSHCOT00000016754.1">
    <property type="protein sequence ID" value="ENSHCOP00000010357.1"/>
    <property type="gene ID" value="ENSHCOG00000012955.1"/>
</dbReference>
<dbReference type="AlphaFoldDB" id="A0A3Q3DYQ2"/>
<keyword evidence="1" id="KW-0175">Coiled coil</keyword>
<dbReference type="Ensembl" id="ENSHCOT00000016755.1">
    <property type="protein sequence ID" value="ENSHCOP00000023996.1"/>
    <property type="gene ID" value="ENSHCOG00000012955.1"/>
</dbReference>
<accession>A0A3Q3DYQ2</accession>
<organism evidence="2 3">
    <name type="scientific">Hippocampus comes</name>
    <name type="common">Tiger tail seahorse</name>
    <dbReference type="NCBI Taxonomy" id="109280"/>
    <lineage>
        <taxon>Eukaryota</taxon>
        <taxon>Metazoa</taxon>
        <taxon>Chordata</taxon>
        <taxon>Craniata</taxon>
        <taxon>Vertebrata</taxon>
        <taxon>Euteleostomi</taxon>
        <taxon>Actinopterygii</taxon>
        <taxon>Neopterygii</taxon>
        <taxon>Teleostei</taxon>
        <taxon>Neoteleostei</taxon>
        <taxon>Acanthomorphata</taxon>
        <taxon>Syngnathiaria</taxon>
        <taxon>Syngnathiformes</taxon>
        <taxon>Syngnathoidei</taxon>
        <taxon>Syngnathidae</taxon>
        <taxon>Hippocampus</taxon>
    </lineage>
</organism>
<dbReference type="GeneTree" id="ENSGT00390000011897"/>
<dbReference type="STRING" id="109280.ENSHCOP00000010357"/>
<sequence length="294" mass="33042">MEGKLNEENMEEVMLLEENIRRLQAEVAELQGQCQKHQKELTLHSSQSMKRALSLVCGHTLQEDTHVVLSSLREEVEQLEDDLERQSNINGISLRSFTACTLESSDTKSVQQMCVSGQCSDLKFQVEFELSEVKGDERPEKSITSFNVVMGAGDLQNFSSFLSGVEESKDILLFFRTLRTFSDRMDERRRAFQHFQTKYGHVVCAPGDNSSLLTFHHPDLPGCIFLVHWSVDVSKEGEVTPKVDLLTKIPDRALQLFQSQAVVGTAEAFHSLLRLLGPEAALEEVIRAAGLITD</sequence>
<dbReference type="GeneID" id="109510283"/>
<dbReference type="InterPro" id="IPR027801">
    <property type="entry name" value="CENP-P"/>
</dbReference>
<dbReference type="KEGG" id="hcq:109510283"/>
<dbReference type="RefSeq" id="XP_019716038.1">
    <property type="nucleotide sequence ID" value="XM_019860479.1"/>
</dbReference>
<dbReference type="PANTHER" id="PTHR28577">
    <property type="entry name" value="CENTROMERE PROTEIN P"/>
    <property type="match status" value="1"/>
</dbReference>
<dbReference type="OMA" id="TYAEWYE"/>
<name>A0A3Q3DYQ2_HIPCM</name>
<dbReference type="Pfam" id="PF13096">
    <property type="entry name" value="CENP-P"/>
    <property type="match status" value="1"/>
</dbReference>
<evidence type="ECO:0000256" key="1">
    <source>
        <dbReference type="SAM" id="Coils"/>
    </source>
</evidence>
<keyword evidence="3" id="KW-1185">Reference proteome</keyword>
<dbReference type="Proteomes" id="UP000264820">
    <property type="component" value="Unplaced"/>
</dbReference>
<dbReference type="RefSeq" id="XP_019716037.1">
    <property type="nucleotide sequence ID" value="XM_019860478.1"/>
</dbReference>
<dbReference type="OrthoDB" id="5976950at2759"/>
<evidence type="ECO:0000313" key="2">
    <source>
        <dbReference type="Ensembl" id="ENSHCOP00000023996.1"/>
    </source>
</evidence>
<protein>
    <submittedName>
        <fullName evidence="2">Centromere protein P</fullName>
    </submittedName>
</protein>
<reference evidence="2" key="1">
    <citation type="submission" date="2025-05" db="UniProtKB">
        <authorList>
            <consortium name="Ensembl"/>
        </authorList>
    </citation>
    <scope>IDENTIFICATION</scope>
</reference>
<dbReference type="GO" id="GO:0000775">
    <property type="term" value="C:chromosome, centromeric region"/>
    <property type="evidence" value="ECO:0007669"/>
    <property type="project" value="InterPro"/>
</dbReference>
<dbReference type="GO" id="GO:0005634">
    <property type="term" value="C:nucleus"/>
    <property type="evidence" value="ECO:0007669"/>
    <property type="project" value="TreeGrafter"/>
</dbReference>
<feature type="coiled-coil region" evidence="1">
    <location>
        <begin position="6"/>
        <end position="89"/>
    </location>
</feature>
<evidence type="ECO:0000313" key="3">
    <source>
        <dbReference type="Proteomes" id="UP000264820"/>
    </source>
</evidence>